<reference evidence="3" key="2">
    <citation type="submission" date="2025-09" db="UniProtKB">
        <authorList>
            <consortium name="Ensembl"/>
        </authorList>
    </citation>
    <scope>IDENTIFICATION</scope>
</reference>
<dbReference type="CTD" id="79573"/>
<evidence type="ECO:0000256" key="2">
    <source>
        <dbReference type="SAM" id="SignalP"/>
    </source>
</evidence>
<feature type="signal peptide" evidence="2">
    <location>
        <begin position="1"/>
        <end position="21"/>
    </location>
</feature>
<feature type="repeat" description="TPR" evidence="1">
    <location>
        <begin position="317"/>
        <end position="350"/>
    </location>
</feature>
<dbReference type="Proteomes" id="UP000694546">
    <property type="component" value="Chromosome 21"/>
</dbReference>
<feature type="repeat" description="TPR" evidence="1">
    <location>
        <begin position="215"/>
        <end position="248"/>
    </location>
</feature>
<feature type="repeat" description="TPR" evidence="1">
    <location>
        <begin position="283"/>
        <end position="316"/>
    </location>
</feature>
<dbReference type="PANTHER" id="PTHR44523:SF1">
    <property type="entry name" value="TETRATRICOPEPTIDE REPEAT PROTEIN 13"/>
    <property type="match status" value="1"/>
</dbReference>
<dbReference type="GeneTree" id="ENSGT00940000158461"/>
<reference evidence="3" key="1">
    <citation type="submission" date="2025-08" db="UniProtKB">
        <authorList>
            <consortium name="Ensembl"/>
        </authorList>
    </citation>
    <scope>IDENTIFICATION</scope>
</reference>
<dbReference type="PROSITE" id="PS50293">
    <property type="entry name" value="TPR_REGION"/>
    <property type="match status" value="1"/>
</dbReference>
<dbReference type="InterPro" id="IPR011990">
    <property type="entry name" value="TPR-like_helical_dom_sf"/>
</dbReference>
<dbReference type="SUPFAM" id="SSF48452">
    <property type="entry name" value="TPR-like"/>
    <property type="match status" value="2"/>
</dbReference>
<keyword evidence="4" id="KW-1185">Reference proteome</keyword>
<evidence type="ECO:0000256" key="1">
    <source>
        <dbReference type="PROSITE-ProRule" id="PRU00339"/>
    </source>
</evidence>
<dbReference type="PANTHER" id="PTHR44523">
    <property type="entry name" value="TETRATRICOPEPTIDE REPEAT PROTEIN 13"/>
    <property type="match status" value="1"/>
</dbReference>
<dbReference type="Ensembl" id="ENSGMOT00000026306.1">
    <property type="protein sequence ID" value="ENSGMOP00000025669.1"/>
    <property type="gene ID" value="ENSGMOG00000015542.2"/>
</dbReference>
<gene>
    <name evidence="3" type="primary">TTC13</name>
</gene>
<dbReference type="AlphaFoldDB" id="A0A8C5A2U2"/>
<feature type="repeat" description="TPR" evidence="1">
    <location>
        <begin position="249"/>
        <end position="282"/>
    </location>
</feature>
<keyword evidence="1" id="KW-0802">TPR repeat</keyword>
<protein>
    <submittedName>
        <fullName evidence="3">Tetratricopeptide repeat domain 13</fullName>
    </submittedName>
</protein>
<dbReference type="Pfam" id="PF00515">
    <property type="entry name" value="TPR_1"/>
    <property type="match status" value="1"/>
</dbReference>
<evidence type="ECO:0000313" key="3">
    <source>
        <dbReference type="Ensembl" id="ENSGMOP00000025669.1"/>
    </source>
</evidence>
<dbReference type="InterPro" id="IPR019734">
    <property type="entry name" value="TPR_rpt"/>
</dbReference>
<accession>A0A8C5A2U2</accession>
<dbReference type="SMART" id="SM00028">
    <property type="entry name" value="TPR"/>
    <property type="match status" value="6"/>
</dbReference>
<evidence type="ECO:0000313" key="4">
    <source>
        <dbReference type="Proteomes" id="UP000694546"/>
    </source>
</evidence>
<dbReference type="PROSITE" id="PS50005">
    <property type="entry name" value="TPR"/>
    <property type="match status" value="4"/>
</dbReference>
<keyword evidence="2" id="KW-0732">Signal</keyword>
<name>A0A8C5A2U2_GADMO</name>
<feature type="chain" id="PRO_5046175433" evidence="2">
    <location>
        <begin position="22"/>
        <end position="800"/>
    </location>
</feature>
<sequence length="800" mass="91046">MAPASRTVVVLVLSLLYLCRAIFSTEYFSTLTFFNSELHKHGCSSPSEWEEYAADCESSILQLEDPDCEEGSNPPCESVFSLNAEKILSQAKLFIEQKKIPFPVDNHNTNEELAIGYVLIGNGLYDEAIKHFSLLLQGEPELVSAIYGRGIAYGKKSLQDIKNADLALFELSRVVTLEPNWPEVYEQRAEILSPLGRISEALGDLTKAIQLQPSARLYRHRGTLLFISEDYVAAMEDFQQSLDLKKNQPIAMLYKGLTFFHRGMLKEAIETFKEALKLKSDFIDAYKSLGQAYRELGDFEAAMESFQKALMLNQNHIQSLQLRGMMLYHHGSLREAIGNFKRCLQLEPYNEVCQYMKGLSQVAMGQFYEGIKAQTKVMLNDPLLGQKASSEYLKVKYLREYSRYLHSHLDVSVAEYNVDQDLPGNFKNHWAKNLPFLIEDYEEQPGLQPHIKDVLPQHFESYSNEVQKLICTADHLGALMQYNTPGFLPNRRIHRAMGLATLEVMQAMHRTWSNSKVRVNGKTRQMQWRDMFDIAVKWRRIADPDQPVLWLDQMPARSLSRGFNNHINLIRGQIINIRYLAYFDNILDFIKDRILVYHGAYNPRGLVEVRQALENVNKVEDLLPIMKFNSKTRDGFTVNSKVTSMKDPGKEYDGFTITITGDRRVMRGKKRFQSFCSKGVRIAVMCVRRYAARLVPLSVLLAERCAPLPSVVAYSVVMGALMASGKEVVGRIPKGKLVDFEAMTTPSPDGFSKTAKSWMNLKSLPSWYQSLPSVAETFPSSRTMIEVLNTDATTHCPKKS</sequence>
<organism evidence="3 4">
    <name type="scientific">Gadus morhua</name>
    <name type="common">Atlantic cod</name>
    <dbReference type="NCBI Taxonomy" id="8049"/>
    <lineage>
        <taxon>Eukaryota</taxon>
        <taxon>Metazoa</taxon>
        <taxon>Chordata</taxon>
        <taxon>Craniata</taxon>
        <taxon>Vertebrata</taxon>
        <taxon>Euteleostomi</taxon>
        <taxon>Actinopterygii</taxon>
        <taxon>Neopterygii</taxon>
        <taxon>Teleostei</taxon>
        <taxon>Neoteleostei</taxon>
        <taxon>Acanthomorphata</taxon>
        <taxon>Zeiogadaria</taxon>
        <taxon>Gadariae</taxon>
        <taxon>Gadiformes</taxon>
        <taxon>Gadoidei</taxon>
        <taxon>Gadidae</taxon>
        <taxon>Gadus</taxon>
    </lineage>
</organism>
<proteinExistence type="predicted"/>
<dbReference type="Gene3D" id="1.25.40.10">
    <property type="entry name" value="Tetratricopeptide repeat domain"/>
    <property type="match status" value="2"/>
</dbReference>